<name>A0AAU9CM95_9BACT</name>
<dbReference type="Proteomes" id="UP001348817">
    <property type="component" value="Chromosome"/>
</dbReference>
<dbReference type="GO" id="GO:0006032">
    <property type="term" value="P:chitin catabolic process"/>
    <property type="evidence" value="ECO:0007669"/>
    <property type="project" value="InterPro"/>
</dbReference>
<dbReference type="EMBL" id="AP025314">
    <property type="protein sequence ID" value="BDD09123.1"/>
    <property type="molecule type" value="Genomic_DNA"/>
</dbReference>
<dbReference type="Pfam" id="PF00182">
    <property type="entry name" value="Glyco_hydro_19"/>
    <property type="match status" value="1"/>
</dbReference>
<dbReference type="SUPFAM" id="SSF53955">
    <property type="entry name" value="Lysozyme-like"/>
    <property type="match status" value="1"/>
</dbReference>
<dbReference type="PANTHER" id="PTHR22595:SF79">
    <property type="entry name" value="CHITINASE 12"/>
    <property type="match status" value="1"/>
</dbReference>
<dbReference type="GO" id="GO:0004568">
    <property type="term" value="F:chitinase activity"/>
    <property type="evidence" value="ECO:0007669"/>
    <property type="project" value="InterPro"/>
</dbReference>
<proteinExistence type="predicted"/>
<dbReference type="GO" id="GO:0050832">
    <property type="term" value="P:defense response to fungus"/>
    <property type="evidence" value="ECO:0007669"/>
    <property type="project" value="UniProtKB-ARBA"/>
</dbReference>
<gene>
    <name evidence="6" type="ORF">FUAX_15550</name>
</gene>
<evidence type="ECO:0000256" key="3">
    <source>
        <dbReference type="PIRSR" id="PIRSR001060-1"/>
    </source>
</evidence>
<dbReference type="GO" id="GO:0005975">
    <property type="term" value="P:carbohydrate metabolic process"/>
    <property type="evidence" value="ECO:0007669"/>
    <property type="project" value="InterPro"/>
</dbReference>
<organism evidence="6 7">
    <name type="scientific">Fulvitalea axinellae</name>
    <dbReference type="NCBI Taxonomy" id="1182444"/>
    <lineage>
        <taxon>Bacteria</taxon>
        <taxon>Pseudomonadati</taxon>
        <taxon>Bacteroidota</taxon>
        <taxon>Cytophagia</taxon>
        <taxon>Cytophagales</taxon>
        <taxon>Persicobacteraceae</taxon>
        <taxon>Fulvitalea</taxon>
    </lineage>
</organism>
<dbReference type="InterPro" id="IPR023346">
    <property type="entry name" value="Lysozyme-like_dom_sf"/>
</dbReference>
<evidence type="ECO:0000313" key="7">
    <source>
        <dbReference type="Proteomes" id="UP001348817"/>
    </source>
</evidence>
<evidence type="ECO:0000256" key="1">
    <source>
        <dbReference type="ARBA" id="ARBA00022821"/>
    </source>
</evidence>
<dbReference type="InterPro" id="IPR000726">
    <property type="entry name" value="Glyco_hydro_19_cat"/>
</dbReference>
<accession>A0AAU9CM95</accession>
<dbReference type="PROSITE" id="PS51257">
    <property type="entry name" value="PROKAR_LIPOPROTEIN"/>
    <property type="match status" value="1"/>
</dbReference>
<dbReference type="GO" id="GO:0016998">
    <property type="term" value="P:cell wall macromolecule catabolic process"/>
    <property type="evidence" value="ECO:0007669"/>
    <property type="project" value="InterPro"/>
</dbReference>
<evidence type="ECO:0000259" key="5">
    <source>
        <dbReference type="Pfam" id="PF00182"/>
    </source>
</evidence>
<evidence type="ECO:0000256" key="2">
    <source>
        <dbReference type="ARBA" id="ARBA00023157"/>
    </source>
</evidence>
<keyword evidence="2 4" id="KW-1015">Disulfide bond</keyword>
<sequence>MGKIRLCLFWGILFFVACKGTDDDDLGIGSQGLISDILTEKDFDALLPDSVYDARYKVKIRSRNPFYTYSAFIEAASAFPLFCNEGNVNVRKRELAAFLANTSHETTGGYPSAPMGPYYYGYYWIREVGCYNEKTKMQNCPQYVDTSGVLGKKYPPVPGQQYYGRGPIQLSYNYNYGLCGEDLGLGKSLLENADQVARDSVLSIKTAIWFWMTAQGNKPSCHDVMVGKWIPTPQDSAAGRLPGFGLTINIINGGVECGYKNSMEAEDRVGYYSRYLNYYELDKELDCDCENMQPF</sequence>
<feature type="active site" description="Proton donor" evidence="3">
    <location>
        <position position="105"/>
    </location>
</feature>
<dbReference type="Gene3D" id="3.30.20.10">
    <property type="entry name" value="Endochitinase, domain 2"/>
    <property type="match status" value="1"/>
</dbReference>
<dbReference type="PANTHER" id="PTHR22595">
    <property type="entry name" value="CHITINASE-RELATED"/>
    <property type="match status" value="1"/>
</dbReference>
<dbReference type="RefSeq" id="WP_338394339.1">
    <property type="nucleotide sequence ID" value="NZ_AP025314.1"/>
</dbReference>
<keyword evidence="7" id="KW-1185">Reference proteome</keyword>
<evidence type="ECO:0000313" key="6">
    <source>
        <dbReference type="EMBL" id="BDD09123.1"/>
    </source>
</evidence>
<dbReference type="KEGG" id="fax:FUAX_15550"/>
<protein>
    <recommendedName>
        <fullName evidence="5">Glycoside hydrolase family 19 catalytic domain-containing protein</fullName>
    </recommendedName>
</protein>
<dbReference type="CDD" id="cd00325">
    <property type="entry name" value="chitinase_GH19"/>
    <property type="match status" value="1"/>
</dbReference>
<dbReference type="PIRSF" id="PIRSF001060">
    <property type="entry name" value="Endochitinase"/>
    <property type="match status" value="1"/>
</dbReference>
<evidence type="ECO:0000256" key="4">
    <source>
        <dbReference type="PIRSR" id="PIRSR001060-2"/>
    </source>
</evidence>
<feature type="domain" description="Glycoside hydrolase family 19 catalytic" evidence="5">
    <location>
        <begin position="55"/>
        <end position="289"/>
    </location>
</feature>
<dbReference type="Gene3D" id="1.10.530.10">
    <property type="match status" value="1"/>
</dbReference>
<dbReference type="InterPro" id="IPR016283">
    <property type="entry name" value="Glyco_hydro_19"/>
</dbReference>
<dbReference type="AlphaFoldDB" id="A0AAU9CM95"/>
<keyword evidence="1" id="KW-0611">Plant defense</keyword>
<reference evidence="6 7" key="1">
    <citation type="submission" date="2021-12" db="EMBL/GenBank/DDBJ databases">
        <title>Genome sequencing of bacteria with rrn-lacking chromosome and rrn-plasmid.</title>
        <authorList>
            <person name="Anda M."/>
            <person name="Iwasaki W."/>
        </authorList>
    </citation>
    <scope>NUCLEOTIDE SEQUENCE [LARGE SCALE GENOMIC DNA]</scope>
    <source>
        <strain evidence="6 7">DSM 100852</strain>
    </source>
</reference>
<feature type="disulfide bond" evidence="4">
    <location>
        <begin position="257"/>
        <end position="289"/>
    </location>
</feature>